<keyword evidence="3" id="KW-1185">Reference proteome</keyword>
<gene>
    <name evidence="2" type="ORF">PLEPLA_LOCUS24280</name>
</gene>
<organism evidence="2 3">
    <name type="scientific">Pleuronectes platessa</name>
    <name type="common">European plaice</name>
    <dbReference type="NCBI Taxonomy" id="8262"/>
    <lineage>
        <taxon>Eukaryota</taxon>
        <taxon>Metazoa</taxon>
        <taxon>Chordata</taxon>
        <taxon>Craniata</taxon>
        <taxon>Vertebrata</taxon>
        <taxon>Euteleostomi</taxon>
        <taxon>Actinopterygii</taxon>
        <taxon>Neopterygii</taxon>
        <taxon>Teleostei</taxon>
        <taxon>Neoteleostei</taxon>
        <taxon>Acanthomorphata</taxon>
        <taxon>Carangaria</taxon>
        <taxon>Pleuronectiformes</taxon>
        <taxon>Pleuronectoidei</taxon>
        <taxon>Pleuronectidae</taxon>
        <taxon>Pleuronectes</taxon>
    </lineage>
</organism>
<feature type="region of interest" description="Disordered" evidence="1">
    <location>
        <begin position="1"/>
        <end position="142"/>
    </location>
</feature>
<sequence length="186" mass="19807">MGVGDGLKDTAATGGRQEFAGAHRAHQPRVRSQGHTPRGPSEDGASSRQPSGESSPETSQLRTLVRLPRNASSRVDGRQTSRVGPPHAAGVSRQEQSPAPRDVAQRTARQAAGQQQRTRVNRKPSSKPGSAHTRRLTGPNVCGGQQCCSGWAVARGTNRCIKPFFGLLWRPAPPPPQPPTPIPTLK</sequence>
<reference evidence="2" key="1">
    <citation type="submission" date="2020-03" db="EMBL/GenBank/DDBJ databases">
        <authorList>
            <person name="Weist P."/>
        </authorList>
    </citation>
    <scope>NUCLEOTIDE SEQUENCE</scope>
</reference>
<name>A0A9N7UTD1_PLEPL</name>
<feature type="compositionally biased region" description="Low complexity" evidence="1">
    <location>
        <begin position="105"/>
        <end position="118"/>
    </location>
</feature>
<feature type="compositionally biased region" description="Polar residues" evidence="1">
    <location>
        <begin position="70"/>
        <end position="82"/>
    </location>
</feature>
<evidence type="ECO:0000313" key="3">
    <source>
        <dbReference type="Proteomes" id="UP001153269"/>
    </source>
</evidence>
<accession>A0A9N7UTD1</accession>
<dbReference type="Proteomes" id="UP001153269">
    <property type="component" value="Unassembled WGS sequence"/>
</dbReference>
<protein>
    <submittedName>
        <fullName evidence="2">Uncharacterized protein</fullName>
    </submittedName>
</protein>
<dbReference type="EMBL" id="CADEAL010001868">
    <property type="protein sequence ID" value="CAB1436245.1"/>
    <property type="molecule type" value="Genomic_DNA"/>
</dbReference>
<comment type="caution">
    <text evidence="2">The sequence shown here is derived from an EMBL/GenBank/DDBJ whole genome shotgun (WGS) entry which is preliminary data.</text>
</comment>
<dbReference type="AlphaFoldDB" id="A0A9N7UTD1"/>
<proteinExistence type="predicted"/>
<evidence type="ECO:0000313" key="2">
    <source>
        <dbReference type="EMBL" id="CAB1436245.1"/>
    </source>
</evidence>
<feature type="compositionally biased region" description="Polar residues" evidence="1">
    <location>
        <begin position="44"/>
        <end position="62"/>
    </location>
</feature>
<evidence type="ECO:0000256" key="1">
    <source>
        <dbReference type="SAM" id="MobiDB-lite"/>
    </source>
</evidence>